<evidence type="ECO:0000313" key="3">
    <source>
        <dbReference type="Proteomes" id="UP000593565"/>
    </source>
</evidence>
<keyword evidence="3" id="KW-1185">Reference proteome</keyword>
<comment type="caution">
    <text evidence="2">The sequence shown here is derived from an EMBL/GenBank/DDBJ whole genome shotgun (WGS) entry which is preliminary data.</text>
</comment>
<organism evidence="2 3">
    <name type="scientific">Ameiurus melas</name>
    <name type="common">Black bullhead</name>
    <name type="synonym">Silurus melas</name>
    <dbReference type="NCBI Taxonomy" id="219545"/>
    <lineage>
        <taxon>Eukaryota</taxon>
        <taxon>Metazoa</taxon>
        <taxon>Chordata</taxon>
        <taxon>Craniata</taxon>
        <taxon>Vertebrata</taxon>
        <taxon>Euteleostomi</taxon>
        <taxon>Actinopterygii</taxon>
        <taxon>Neopterygii</taxon>
        <taxon>Teleostei</taxon>
        <taxon>Ostariophysi</taxon>
        <taxon>Siluriformes</taxon>
        <taxon>Ictaluridae</taxon>
        <taxon>Ameiurus</taxon>
    </lineage>
</organism>
<proteinExistence type="predicted"/>
<feature type="compositionally biased region" description="Polar residues" evidence="1">
    <location>
        <begin position="40"/>
        <end position="49"/>
    </location>
</feature>
<dbReference type="Proteomes" id="UP000593565">
    <property type="component" value="Unassembled WGS sequence"/>
</dbReference>
<gene>
    <name evidence="2" type="ORF">AMELA_G00174560</name>
</gene>
<protein>
    <submittedName>
        <fullName evidence="2">Uncharacterized protein</fullName>
    </submittedName>
</protein>
<dbReference type="EMBL" id="JAAGNN010000014">
    <property type="protein sequence ID" value="KAF4080723.1"/>
    <property type="molecule type" value="Genomic_DNA"/>
</dbReference>
<feature type="region of interest" description="Disordered" evidence="1">
    <location>
        <begin position="40"/>
        <end position="63"/>
    </location>
</feature>
<evidence type="ECO:0000313" key="2">
    <source>
        <dbReference type="EMBL" id="KAF4080723.1"/>
    </source>
</evidence>
<name>A0A7J6AD04_AMEME</name>
<dbReference type="AlphaFoldDB" id="A0A7J6AD04"/>
<feature type="non-terminal residue" evidence="2">
    <location>
        <position position="63"/>
    </location>
</feature>
<reference evidence="2 3" key="1">
    <citation type="submission" date="2020-02" db="EMBL/GenBank/DDBJ databases">
        <title>A chromosome-scale genome assembly of the black bullhead catfish (Ameiurus melas).</title>
        <authorList>
            <person name="Wen M."/>
            <person name="Zham M."/>
            <person name="Cabau C."/>
            <person name="Klopp C."/>
            <person name="Donnadieu C."/>
            <person name="Roques C."/>
            <person name="Bouchez O."/>
            <person name="Lampietro C."/>
            <person name="Jouanno E."/>
            <person name="Herpin A."/>
            <person name="Louis A."/>
            <person name="Berthelot C."/>
            <person name="Parey E."/>
            <person name="Roest-Crollius H."/>
            <person name="Braasch I."/>
            <person name="Postlethwait J."/>
            <person name="Robinson-Rechavi M."/>
            <person name="Echchiki A."/>
            <person name="Begum T."/>
            <person name="Montfort J."/>
            <person name="Schartl M."/>
            <person name="Bobe J."/>
            <person name="Guiguen Y."/>
        </authorList>
    </citation>
    <scope>NUCLEOTIDE SEQUENCE [LARGE SCALE GENOMIC DNA]</scope>
    <source>
        <strain evidence="2">M_S1</strain>
        <tissue evidence="2">Blood</tissue>
    </source>
</reference>
<sequence length="63" mass="6931">VTGKSERVSLSDSTPFCLCWKSRKTSTAGRNGDINVTQHGLLNKRVSNSSRRDQHLQDSAVCP</sequence>
<accession>A0A7J6AD04</accession>
<evidence type="ECO:0000256" key="1">
    <source>
        <dbReference type="SAM" id="MobiDB-lite"/>
    </source>
</evidence>